<dbReference type="InterPro" id="IPR023397">
    <property type="entry name" value="SAM-dep_MeTrfase_MraW_recog"/>
</dbReference>
<evidence type="ECO:0000256" key="4">
    <source>
        <dbReference type="ARBA" id="ARBA00022691"/>
    </source>
</evidence>
<evidence type="ECO:0000256" key="3">
    <source>
        <dbReference type="ARBA" id="ARBA00022679"/>
    </source>
</evidence>
<evidence type="ECO:0000313" key="5">
    <source>
        <dbReference type="EMBL" id="SVC75411.1"/>
    </source>
</evidence>
<dbReference type="Gene3D" id="3.40.50.150">
    <property type="entry name" value="Vaccinia Virus protein VP39"/>
    <property type="match status" value="1"/>
</dbReference>
<dbReference type="NCBIfam" id="TIGR00006">
    <property type="entry name" value="16S rRNA (cytosine(1402)-N(4))-methyltransferase RsmH"/>
    <property type="match status" value="1"/>
</dbReference>
<dbReference type="InterPro" id="IPR029063">
    <property type="entry name" value="SAM-dependent_MTases_sf"/>
</dbReference>
<dbReference type="HAMAP" id="MF_01007">
    <property type="entry name" value="16SrRNA_methyltr_H"/>
    <property type="match status" value="1"/>
</dbReference>
<dbReference type="Pfam" id="PF01795">
    <property type="entry name" value="Methyltransf_5"/>
    <property type="match status" value="1"/>
</dbReference>
<reference evidence="5" key="1">
    <citation type="submission" date="2018-05" db="EMBL/GenBank/DDBJ databases">
        <authorList>
            <person name="Lanie J.A."/>
            <person name="Ng W.-L."/>
            <person name="Kazmierczak K.M."/>
            <person name="Andrzejewski T.M."/>
            <person name="Davidsen T.M."/>
            <person name="Wayne K.J."/>
            <person name="Tettelin H."/>
            <person name="Glass J.I."/>
            <person name="Rusch D."/>
            <person name="Podicherti R."/>
            <person name="Tsui H.-C.T."/>
            <person name="Winkler M.E."/>
        </authorList>
    </citation>
    <scope>NUCLEOTIDE SEQUENCE</scope>
</reference>
<proteinExistence type="inferred from homology"/>
<sequence>MEEIPPHLPVLLEESISQLLTDLNGIYLDSTIGFGGHAFAIMEKLTPAGKLIGLDLDPYALEYCQKRLSGIQGSYSLYNKNFREFPSLLQKLGINKLTGILFDLGSSSSQINTGHRGFSFQSDASLDMRFNPEAGISAKQYLNTTDADEIGETIYKYGEERNYRKIAHSICEAAKRGKMNTTFELKQAVESIVNPRFLNKSLARVFQAVRIKINDELEAIKQALTESSKWLKSGGRIAVISFHSLEDRIVKRFFRHNARSCVCPREYPVCVCDTIPT</sequence>
<organism evidence="5">
    <name type="scientific">marine metagenome</name>
    <dbReference type="NCBI Taxonomy" id="408172"/>
    <lineage>
        <taxon>unclassified sequences</taxon>
        <taxon>metagenomes</taxon>
        <taxon>ecological metagenomes</taxon>
    </lineage>
</organism>
<evidence type="ECO:0008006" key="6">
    <source>
        <dbReference type="Google" id="ProtNLM"/>
    </source>
</evidence>
<dbReference type="PANTHER" id="PTHR11265">
    <property type="entry name" value="S-ADENOSYL-METHYLTRANSFERASE MRAW"/>
    <property type="match status" value="1"/>
</dbReference>
<feature type="non-terminal residue" evidence="5">
    <location>
        <position position="277"/>
    </location>
</feature>
<keyword evidence="4" id="KW-0949">S-adenosyl-L-methionine</keyword>
<dbReference type="PANTHER" id="PTHR11265:SF0">
    <property type="entry name" value="12S RRNA N4-METHYLCYTIDINE METHYLTRANSFERASE"/>
    <property type="match status" value="1"/>
</dbReference>
<keyword evidence="2" id="KW-0489">Methyltransferase</keyword>
<dbReference type="EMBL" id="UINC01108934">
    <property type="protein sequence ID" value="SVC75411.1"/>
    <property type="molecule type" value="Genomic_DNA"/>
</dbReference>
<accession>A0A382PTU3</accession>
<dbReference type="GO" id="GO:0070475">
    <property type="term" value="P:rRNA base methylation"/>
    <property type="evidence" value="ECO:0007669"/>
    <property type="project" value="TreeGrafter"/>
</dbReference>
<dbReference type="PIRSF" id="PIRSF004486">
    <property type="entry name" value="MraW"/>
    <property type="match status" value="1"/>
</dbReference>
<gene>
    <name evidence="5" type="ORF">METZ01_LOCUS328265</name>
</gene>
<dbReference type="Gene3D" id="1.10.150.170">
    <property type="entry name" value="Putative methyltransferase TM0872, insert domain"/>
    <property type="match status" value="1"/>
</dbReference>
<dbReference type="AlphaFoldDB" id="A0A382PTU3"/>
<dbReference type="GO" id="GO:0005737">
    <property type="term" value="C:cytoplasm"/>
    <property type="evidence" value="ECO:0007669"/>
    <property type="project" value="TreeGrafter"/>
</dbReference>
<protein>
    <recommendedName>
        <fullName evidence="6">16S rRNA (Cytosine(1402)-N(4))-methyltransferase</fullName>
    </recommendedName>
</protein>
<name>A0A382PTU3_9ZZZZ</name>
<keyword evidence="3" id="KW-0808">Transferase</keyword>
<dbReference type="GO" id="GO:0071424">
    <property type="term" value="F:rRNA (cytosine-N4-)-methyltransferase activity"/>
    <property type="evidence" value="ECO:0007669"/>
    <property type="project" value="TreeGrafter"/>
</dbReference>
<comment type="similarity">
    <text evidence="1">Belongs to the methyltransferase superfamily. RsmH family.</text>
</comment>
<dbReference type="SUPFAM" id="SSF81799">
    <property type="entry name" value="Putative methyltransferase TM0872, insert domain"/>
    <property type="match status" value="1"/>
</dbReference>
<dbReference type="InterPro" id="IPR002903">
    <property type="entry name" value="RsmH"/>
</dbReference>
<dbReference type="SUPFAM" id="SSF53335">
    <property type="entry name" value="S-adenosyl-L-methionine-dependent methyltransferases"/>
    <property type="match status" value="1"/>
</dbReference>
<evidence type="ECO:0000256" key="1">
    <source>
        <dbReference type="ARBA" id="ARBA00010396"/>
    </source>
</evidence>
<evidence type="ECO:0000256" key="2">
    <source>
        <dbReference type="ARBA" id="ARBA00022603"/>
    </source>
</evidence>